<dbReference type="InterPro" id="IPR055564">
    <property type="entry name" value="CdpA_C"/>
</dbReference>
<dbReference type="Pfam" id="PF23600">
    <property type="entry name" value="CdpA_N"/>
    <property type="match status" value="1"/>
</dbReference>
<gene>
    <name evidence="5" type="ORF">ACFQHK_08380</name>
</gene>
<feature type="domain" description="Cell division protein A N-terminal" evidence="3">
    <location>
        <begin position="2"/>
        <end position="151"/>
    </location>
</feature>
<dbReference type="Pfam" id="PF23601">
    <property type="entry name" value="CdpA_C"/>
    <property type="match status" value="1"/>
</dbReference>
<reference evidence="5 6" key="1">
    <citation type="journal article" date="2019" name="Int. J. Syst. Evol. Microbiol.">
        <title>The Global Catalogue of Microorganisms (GCM) 10K type strain sequencing project: providing services to taxonomists for standard genome sequencing and annotation.</title>
        <authorList>
            <consortium name="The Broad Institute Genomics Platform"/>
            <consortium name="The Broad Institute Genome Sequencing Center for Infectious Disease"/>
            <person name="Wu L."/>
            <person name="Ma J."/>
        </authorList>
    </citation>
    <scope>NUCLEOTIDE SEQUENCE [LARGE SCALE GENOMIC DNA]</scope>
    <source>
        <strain evidence="5 6">PSRA2</strain>
    </source>
</reference>
<comment type="caution">
    <text evidence="5">The sequence shown here is derived from an EMBL/GenBank/DDBJ whole genome shotgun (WGS) entry which is preliminary data.</text>
</comment>
<feature type="transmembrane region" description="Helical" evidence="2">
    <location>
        <begin position="20"/>
        <end position="41"/>
    </location>
</feature>
<organism evidence="5 6">
    <name type="scientific">Halomarina ordinaria</name>
    <dbReference type="NCBI Taxonomy" id="3033939"/>
    <lineage>
        <taxon>Archaea</taxon>
        <taxon>Methanobacteriati</taxon>
        <taxon>Methanobacteriota</taxon>
        <taxon>Stenosarchaea group</taxon>
        <taxon>Halobacteria</taxon>
        <taxon>Halobacteriales</taxon>
        <taxon>Natronomonadaceae</taxon>
        <taxon>Halomarina</taxon>
    </lineage>
</organism>
<dbReference type="Proteomes" id="UP001596406">
    <property type="component" value="Unassembled WGS sequence"/>
</dbReference>
<dbReference type="AlphaFoldDB" id="A0ABD5U850"/>
<feature type="compositionally biased region" description="Low complexity" evidence="1">
    <location>
        <begin position="206"/>
        <end position="224"/>
    </location>
</feature>
<evidence type="ECO:0000313" key="6">
    <source>
        <dbReference type="Proteomes" id="UP001596406"/>
    </source>
</evidence>
<evidence type="ECO:0000256" key="2">
    <source>
        <dbReference type="SAM" id="Phobius"/>
    </source>
</evidence>
<feature type="transmembrane region" description="Helical" evidence="2">
    <location>
        <begin position="89"/>
        <end position="108"/>
    </location>
</feature>
<feature type="domain" description="Cell division protein A C-terminal" evidence="4">
    <location>
        <begin position="256"/>
        <end position="297"/>
    </location>
</feature>
<name>A0ABD5U850_9EURY</name>
<keyword evidence="2" id="KW-0472">Membrane</keyword>
<evidence type="ECO:0000313" key="5">
    <source>
        <dbReference type="EMBL" id="MFC6836526.1"/>
    </source>
</evidence>
<sequence>MTSLTEVYEGGSGGTNLRRLYLGVLLFLTGVALVIGGIVFATADPRAGLFGMEWWQQREAAGVLAGVGLPAMFLGVSAVLPASRRLRTWSVVGAAVTLCGAGLFYAVYPENWIQGEPSYALHVVAVYFLGTTITVACLFLGVVNFKTRNDPGGTVKLEVTREGETRIVEVDRSRLGGLGGVGFLGDPPDGSVETQTARATPRSDGGSESASTASSATGTASSETPSRPADPGSASTPTPDEGAELVAEASPRNAPDTYCGNCTHFRYVRTDDGLRPYCGYHAEVMDDMDPCPQWERNTRD</sequence>
<evidence type="ECO:0000259" key="4">
    <source>
        <dbReference type="Pfam" id="PF23601"/>
    </source>
</evidence>
<dbReference type="EMBL" id="JBHSXM010000001">
    <property type="protein sequence ID" value="MFC6836526.1"/>
    <property type="molecule type" value="Genomic_DNA"/>
</dbReference>
<proteinExistence type="predicted"/>
<feature type="region of interest" description="Disordered" evidence="1">
    <location>
        <begin position="179"/>
        <end position="255"/>
    </location>
</feature>
<protein>
    <submittedName>
        <fullName evidence="5">Ribonuclease BN</fullName>
    </submittedName>
</protein>
<evidence type="ECO:0000259" key="3">
    <source>
        <dbReference type="Pfam" id="PF23600"/>
    </source>
</evidence>
<dbReference type="RefSeq" id="WP_304448209.1">
    <property type="nucleotide sequence ID" value="NZ_JARRAH010000001.1"/>
</dbReference>
<accession>A0ABD5U850</accession>
<keyword evidence="6" id="KW-1185">Reference proteome</keyword>
<keyword evidence="2" id="KW-0812">Transmembrane</keyword>
<dbReference type="InterPro" id="IPR055563">
    <property type="entry name" value="CdpA_N"/>
</dbReference>
<feature type="transmembrane region" description="Helical" evidence="2">
    <location>
        <begin position="61"/>
        <end position="82"/>
    </location>
</feature>
<feature type="transmembrane region" description="Helical" evidence="2">
    <location>
        <begin position="120"/>
        <end position="143"/>
    </location>
</feature>
<keyword evidence="2" id="KW-1133">Transmembrane helix</keyword>
<evidence type="ECO:0000256" key="1">
    <source>
        <dbReference type="SAM" id="MobiDB-lite"/>
    </source>
</evidence>